<gene>
    <name evidence="14" type="ORF">I7X39_01290</name>
</gene>
<evidence type="ECO:0000313" key="14">
    <source>
        <dbReference type="EMBL" id="MBH9575527.1"/>
    </source>
</evidence>
<dbReference type="GO" id="GO:0004222">
    <property type="term" value="F:metalloendopeptidase activity"/>
    <property type="evidence" value="ECO:0007669"/>
    <property type="project" value="InterPro"/>
</dbReference>
<evidence type="ECO:0000256" key="7">
    <source>
        <dbReference type="ARBA" id="ARBA00022801"/>
    </source>
</evidence>
<dbReference type="AlphaFoldDB" id="A0A931J397"/>
<keyword evidence="8" id="KW-0862">Zinc</keyword>
<dbReference type="Gene3D" id="3.30.2010.10">
    <property type="entry name" value="Metalloproteases ('zincins'), catalytic domain"/>
    <property type="match status" value="1"/>
</dbReference>
<reference evidence="14" key="1">
    <citation type="submission" date="2020-12" db="EMBL/GenBank/DDBJ databases">
        <title>The genome sequence of Inhella sp. 1Y17.</title>
        <authorList>
            <person name="Liu Y."/>
        </authorList>
    </citation>
    <scope>NUCLEOTIDE SEQUENCE</scope>
    <source>
        <strain evidence="14">1Y17</strain>
    </source>
</reference>
<keyword evidence="10" id="KW-0482">Metalloprotease</keyword>
<comment type="subcellular location">
    <subcellularLocation>
        <location evidence="2">Cell membrane</location>
        <topology evidence="2">Multi-pass membrane protein</topology>
    </subcellularLocation>
</comment>
<proteinExistence type="predicted"/>
<evidence type="ECO:0000256" key="10">
    <source>
        <dbReference type="ARBA" id="ARBA00023049"/>
    </source>
</evidence>
<feature type="transmembrane region" description="Helical" evidence="12">
    <location>
        <begin position="35"/>
        <end position="54"/>
    </location>
</feature>
<dbReference type="InterPro" id="IPR050083">
    <property type="entry name" value="HtpX_protease"/>
</dbReference>
<sequence length="612" mass="70245">MELADFQHLVRVSEQDCAADAKRYRRAVAWFSSLGYLWVLGCALLGLALLYWSWQRYSSGHGRWNLIFLVLAGGSLLLTSVQALWLRLQPPPGEPITPEQAPELFEGLERIRKAIKGPRIHRVLVNAEFNACIVQIPRWGLLGRPENHLVIGLPLLYALERRRALAVLAHEYGHLRGGHGSFSAWIYRTRMAWQRLAERLEHDDGLVAAASRRFFAWYAPRFVAKSFALARQDEYEADKVAQKLLGAEVMEAALKEIEIKGAWLASEFWPWHWRRAQRHEQPKGPMHALKRKLHEAPEPRFAQSALEQAWRRLAQVDDTHPALRERIEALQPQALRTLPNWSRDSALKLLTRETAEQLAERFDAQWQHDNAADWKLYRQDLLRWAARRDALLQQPDRSPDEQVELARLSLRLDPETDVRGPYFAALAAAPDHAEALRGLALALQDSDREQSLAIDQHLYETGPAQRWWAARHAVGLLEHPVDDVETLKRWRQRLAEASAVEDEAWRDLMESDWLQHSRPPDLSEFETEDLVHALRRETAIAGAWICCKTVKAFPWRRCYLLVLDLPHCDAAEAQQLSQQLVRHLPLPGPCLIGAVQFGIDPHQAPLQALKIR</sequence>
<dbReference type="CDD" id="cd07328">
    <property type="entry name" value="M48_Ste24p_like"/>
    <property type="match status" value="1"/>
</dbReference>
<evidence type="ECO:0000256" key="4">
    <source>
        <dbReference type="ARBA" id="ARBA00022670"/>
    </source>
</evidence>
<evidence type="ECO:0000256" key="11">
    <source>
        <dbReference type="ARBA" id="ARBA00023136"/>
    </source>
</evidence>
<evidence type="ECO:0000256" key="12">
    <source>
        <dbReference type="SAM" id="Phobius"/>
    </source>
</evidence>
<dbReference type="GO" id="GO:0005886">
    <property type="term" value="C:plasma membrane"/>
    <property type="evidence" value="ECO:0007669"/>
    <property type="project" value="UniProtKB-SubCell"/>
</dbReference>
<evidence type="ECO:0000256" key="9">
    <source>
        <dbReference type="ARBA" id="ARBA00022989"/>
    </source>
</evidence>
<dbReference type="GO" id="GO:0006508">
    <property type="term" value="P:proteolysis"/>
    <property type="evidence" value="ECO:0007669"/>
    <property type="project" value="UniProtKB-KW"/>
</dbReference>
<dbReference type="Pfam" id="PF01435">
    <property type="entry name" value="Peptidase_M48"/>
    <property type="match status" value="1"/>
</dbReference>
<organism evidence="14 15">
    <name type="scientific">Inhella proteolytica</name>
    <dbReference type="NCBI Taxonomy" id="2795029"/>
    <lineage>
        <taxon>Bacteria</taxon>
        <taxon>Pseudomonadati</taxon>
        <taxon>Pseudomonadota</taxon>
        <taxon>Betaproteobacteria</taxon>
        <taxon>Burkholderiales</taxon>
        <taxon>Sphaerotilaceae</taxon>
        <taxon>Inhella</taxon>
    </lineage>
</organism>
<protein>
    <submittedName>
        <fullName evidence="14">M48 family metallopeptidase</fullName>
    </submittedName>
</protein>
<evidence type="ECO:0000256" key="3">
    <source>
        <dbReference type="ARBA" id="ARBA00022475"/>
    </source>
</evidence>
<keyword evidence="4" id="KW-0645">Protease</keyword>
<keyword evidence="7" id="KW-0378">Hydrolase</keyword>
<evidence type="ECO:0000259" key="13">
    <source>
        <dbReference type="Pfam" id="PF01435"/>
    </source>
</evidence>
<feature type="transmembrane region" description="Helical" evidence="12">
    <location>
        <begin position="66"/>
        <end position="86"/>
    </location>
</feature>
<dbReference type="RefSeq" id="WP_198109139.1">
    <property type="nucleotide sequence ID" value="NZ_JAEDAK010000001.1"/>
</dbReference>
<keyword evidence="6" id="KW-0479">Metal-binding</keyword>
<evidence type="ECO:0000256" key="6">
    <source>
        <dbReference type="ARBA" id="ARBA00022723"/>
    </source>
</evidence>
<evidence type="ECO:0000256" key="5">
    <source>
        <dbReference type="ARBA" id="ARBA00022692"/>
    </source>
</evidence>
<dbReference type="GO" id="GO:0046872">
    <property type="term" value="F:metal ion binding"/>
    <property type="evidence" value="ECO:0007669"/>
    <property type="project" value="UniProtKB-KW"/>
</dbReference>
<accession>A0A931J397</accession>
<comment type="cofactor">
    <cofactor evidence="1">
        <name>Zn(2+)</name>
        <dbReference type="ChEBI" id="CHEBI:29105"/>
    </cofactor>
</comment>
<feature type="domain" description="Peptidase M48" evidence="13">
    <location>
        <begin position="149"/>
        <end position="331"/>
    </location>
</feature>
<evidence type="ECO:0000256" key="2">
    <source>
        <dbReference type="ARBA" id="ARBA00004651"/>
    </source>
</evidence>
<dbReference type="EMBL" id="JAEDAK010000001">
    <property type="protein sequence ID" value="MBH9575527.1"/>
    <property type="molecule type" value="Genomic_DNA"/>
</dbReference>
<dbReference type="InterPro" id="IPR001915">
    <property type="entry name" value="Peptidase_M48"/>
</dbReference>
<keyword evidence="3" id="KW-1003">Cell membrane</keyword>
<keyword evidence="9 12" id="KW-1133">Transmembrane helix</keyword>
<dbReference type="PANTHER" id="PTHR43221">
    <property type="entry name" value="PROTEASE HTPX"/>
    <property type="match status" value="1"/>
</dbReference>
<dbReference type="Proteomes" id="UP000613266">
    <property type="component" value="Unassembled WGS sequence"/>
</dbReference>
<name>A0A931J397_9BURK</name>
<dbReference type="PANTHER" id="PTHR43221:SF1">
    <property type="entry name" value="PROTEASE HTPX"/>
    <property type="match status" value="1"/>
</dbReference>
<evidence type="ECO:0000256" key="8">
    <source>
        <dbReference type="ARBA" id="ARBA00022833"/>
    </source>
</evidence>
<evidence type="ECO:0000313" key="15">
    <source>
        <dbReference type="Proteomes" id="UP000613266"/>
    </source>
</evidence>
<comment type="caution">
    <text evidence="14">The sequence shown here is derived from an EMBL/GenBank/DDBJ whole genome shotgun (WGS) entry which is preliminary data.</text>
</comment>
<keyword evidence="11 12" id="KW-0472">Membrane</keyword>
<evidence type="ECO:0000256" key="1">
    <source>
        <dbReference type="ARBA" id="ARBA00001947"/>
    </source>
</evidence>
<keyword evidence="15" id="KW-1185">Reference proteome</keyword>
<keyword evidence="5 12" id="KW-0812">Transmembrane</keyword>